<dbReference type="RefSeq" id="XP_037224049.1">
    <property type="nucleotide sequence ID" value="XM_037358954.1"/>
</dbReference>
<accession>A0A8H6WCZ2</accession>
<proteinExistence type="predicted"/>
<organism evidence="2 3">
    <name type="scientific">Mycena indigotica</name>
    <dbReference type="NCBI Taxonomy" id="2126181"/>
    <lineage>
        <taxon>Eukaryota</taxon>
        <taxon>Fungi</taxon>
        <taxon>Dikarya</taxon>
        <taxon>Basidiomycota</taxon>
        <taxon>Agaricomycotina</taxon>
        <taxon>Agaricomycetes</taxon>
        <taxon>Agaricomycetidae</taxon>
        <taxon>Agaricales</taxon>
        <taxon>Marasmiineae</taxon>
        <taxon>Mycenaceae</taxon>
        <taxon>Mycena</taxon>
    </lineage>
</organism>
<dbReference type="OrthoDB" id="2895595at2759"/>
<name>A0A8H6WCZ2_9AGAR</name>
<reference evidence="2" key="1">
    <citation type="submission" date="2020-05" db="EMBL/GenBank/DDBJ databases">
        <title>Mycena genomes resolve the evolution of fungal bioluminescence.</title>
        <authorList>
            <person name="Tsai I.J."/>
        </authorList>
    </citation>
    <scope>NUCLEOTIDE SEQUENCE</scope>
    <source>
        <strain evidence="2">171206Taipei</strain>
    </source>
</reference>
<dbReference type="EMBL" id="JACAZF010000002">
    <property type="protein sequence ID" value="KAF7311941.1"/>
    <property type="molecule type" value="Genomic_DNA"/>
</dbReference>
<protein>
    <submittedName>
        <fullName evidence="2">Uncharacterized protein</fullName>
    </submittedName>
</protein>
<sequence length="288" mass="31994">MTSPRLPNPYTEGPDASEEEQDAWATGIDSFIQHLVANKINHQTTATQVFLDSGFNEPQHQDLLYYYSCAGLLTATRENSQAGPYILIIAEFFKLLKEEGLKRDKTPSAHRSWGNAVVFPTLRGIADDIPVPPGFKYDPLAFSVGPDAEYVRNDDTYLSDIASYTQEQEGMIRFWSLVGHLEALHVFVDGSSAGAMTLLYHSGPSLIRALETPALRATWETVWAAVPMLQPGNGQFPNGTWNGDADERSVQWRAAFLDAANTIALDERAPMEWRGRFAIIARSLSTNR</sequence>
<dbReference type="Proteomes" id="UP000636479">
    <property type="component" value="Unassembled WGS sequence"/>
</dbReference>
<dbReference type="GeneID" id="59341470"/>
<feature type="region of interest" description="Disordered" evidence="1">
    <location>
        <begin position="1"/>
        <end position="21"/>
    </location>
</feature>
<gene>
    <name evidence="2" type="ORF">MIND_00205500</name>
</gene>
<evidence type="ECO:0000313" key="2">
    <source>
        <dbReference type="EMBL" id="KAF7311941.1"/>
    </source>
</evidence>
<evidence type="ECO:0000313" key="3">
    <source>
        <dbReference type="Proteomes" id="UP000636479"/>
    </source>
</evidence>
<comment type="caution">
    <text evidence="2">The sequence shown here is derived from an EMBL/GenBank/DDBJ whole genome shotgun (WGS) entry which is preliminary data.</text>
</comment>
<evidence type="ECO:0000256" key="1">
    <source>
        <dbReference type="SAM" id="MobiDB-lite"/>
    </source>
</evidence>
<dbReference type="AlphaFoldDB" id="A0A8H6WCZ2"/>
<keyword evidence="3" id="KW-1185">Reference proteome</keyword>